<gene>
    <name evidence="2" type="ORF">AUEXF2481DRAFT_661220</name>
</gene>
<keyword evidence="1" id="KW-0812">Transmembrane</keyword>
<dbReference type="InParanoid" id="A0A074YJ41"/>
<reference evidence="2 3" key="1">
    <citation type="journal article" date="2014" name="BMC Genomics">
        <title>Genome sequencing of four Aureobasidium pullulans varieties: biotechnological potential, stress tolerance, and description of new species.</title>
        <authorList>
            <person name="Gostin Ar C."/>
            <person name="Ohm R.A."/>
            <person name="Kogej T."/>
            <person name="Sonjak S."/>
            <person name="Turk M."/>
            <person name="Zajc J."/>
            <person name="Zalar P."/>
            <person name="Grube M."/>
            <person name="Sun H."/>
            <person name="Han J."/>
            <person name="Sharma A."/>
            <person name="Chiniquy J."/>
            <person name="Ngan C.Y."/>
            <person name="Lipzen A."/>
            <person name="Barry K."/>
            <person name="Grigoriev I.V."/>
            <person name="Gunde-Cimerman N."/>
        </authorList>
    </citation>
    <scope>NUCLEOTIDE SEQUENCE [LARGE SCALE GENOMIC DNA]</scope>
    <source>
        <strain evidence="2 3">EXF-2481</strain>
    </source>
</reference>
<keyword evidence="1" id="KW-0472">Membrane</keyword>
<dbReference type="Proteomes" id="UP000030641">
    <property type="component" value="Unassembled WGS sequence"/>
</dbReference>
<dbReference type="GeneID" id="25370193"/>
<feature type="transmembrane region" description="Helical" evidence="1">
    <location>
        <begin position="150"/>
        <end position="170"/>
    </location>
</feature>
<dbReference type="Pfam" id="PF06966">
    <property type="entry name" value="DUF1295"/>
    <property type="match status" value="2"/>
</dbReference>
<feature type="transmembrane region" description="Helical" evidence="1">
    <location>
        <begin position="182"/>
        <end position="202"/>
    </location>
</feature>
<sequence>MTLLNSLLALTNFRSPFLRTLVPSIGLAYAVQAGVAVPSIFFQTERFYDLSGSLTYLSCTALSLYLPTLRARAAAETVSAGTAALPQFPSLLASLVSKGGVQAWNWRQVVLSAAVAIWATRLGTFLFSRITSEDGRDSRFDEIRKSPPKFLGAFFAQATWVSLCLLPVLALNSVPATTLSALPFLTLTDVIGVLLYVGGLGFEATADKQKSQWMEEKKNKKHNEDFLTRGLWGKSRHPNYFGESTLWTGIATVAAGVLMTNVGQSGMGFSGSLGARLGALAMAGVSPAFVTFLLFKVSGIPLSEKKYDKKYGDRKDYQEWKKNTPMFFPKL</sequence>
<dbReference type="PANTHER" id="PTHR32251:SF17">
    <property type="entry name" value="STEROID 5-ALPHA REDUCTASE C-TERMINAL DOMAIN-CONTAINING PROTEIN"/>
    <property type="match status" value="1"/>
</dbReference>
<dbReference type="RefSeq" id="XP_013344732.1">
    <property type="nucleotide sequence ID" value="XM_013489278.1"/>
</dbReference>
<dbReference type="PANTHER" id="PTHR32251">
    <property type="entry name" value="3-OXO-5-ALPHA-STEROID 4-DEHYDROGENASE"/>
    <property type="match status" value="1"/>
</dbReference>
<organism evidence="2 3">
    <name type="scientific">Aureobasidium subglaciale (strain EXF-2481)</name>
    <name type="common">Aureobasidium pullulans var. subglaciale</name>
    <dbReference type="NCBI Taxonomy" id="1043005"/>
    <lineage>
        <taxon>Eukaryota</taxon>
        <taxon>Fungi</taxon>
        <taxon>Dikarya</taxon>
        <taxon>Ascomycota</taxon>
        <taxon>Pezizomycotina</taxon>
        <taxon>Dothideomycetes</taxon>
        <taxon>Dothideomycetidae</taxon>
        <taxon>Dothideales</taxon>
        <taxon>Saccotheciaceae</taxon>
        <taxon>Aureobasidium</taxon>
    </lineage>
</organism>
<proteinExistence type="predicted"/>
<dbReference type="OMA" id="QANEKFY"/>
<dbReference type="AlphaFoldDB" id="A0A074YJ41"/>
<dbReference type="InterPro" id="IPR010721">
    <property type="entry name" value="UstE-like"/>
</dbReference>
<dbReference type="OrthoDB" id="201504at2759"/>
<evidence type="ECO:0008006" key="4">
    <source>
        <dbReference type="Google" id="ProtNLM"/>
    </source>
</evidence>
<evidence type="ECO:0000313" key="3">
    <source>
        <dbReference type="Proteomes" id="UP000030641"/>
    </source>
</evidence>
<dbReference type="EMBL" id="KL584757">
    <property type="protein sequence ID" value="KEQ96089.1"/>
    <property type="molecule type" value="Genomic_DNA"/>
</dbReference>
<dbReference type="Gene3D" id="1.20.120.1630">
    <property type="match status" value="1"/>
</dbReference>
<name>A0A074YJ41_AURSE</name>
<keyword evidence="1" id="KW-1133">Transmembrane helix</keyword>
<keyword evidence="3" id="KW-1185">Reference proteome</keyword>
<feature type="transmembrane region" description="Helical" evidence="1">
    <location>
        <begin position="275"/>
        <end position="295"/>
    </location>
</feature>
<accession>A0A074YJ41</accession>
<dbReference type="GO" id="GO:0016020">
    <property type="term" value="C:membrane"/>
    <property type="evidence" value="ECO:0007669"/>
    <property type="project" value="TreeGrafter"/>
</dbReference>
<feature type="transmembrane region" description="Helical" evidence="1">
    <location>
        <begin position="21"/>
        <end position="41"/>
    </location>
</feature>
<evidence type="ECO:0000256" key="1">
    <source>
        <dbReference type="SAM" id="Phobius"/>
    </source>
</evidence>
<protein>
    <recommendedName>
        <fullName evidence="4">Steroid 5-alpha reductase C-terminal domain-containing protein</fullName>
    </recommendedName>
</protein>
<dbReference type="HOGENOM" id="CLU_043418_1_0_1"/>
<feature type="transmembrane region" description="Helical" evidence="1">
    <location>
        <begin position="244"/>
        <end position="263"/>
    </location>
</feature>
<evidence type="ECO:0000313" key="2">
    <source>
        <dbReference type="EMBL" id="KEQ96089.1"/>
    </source>
</evidence>